<dbReference type="InterPro" id="IPR001482">
    <property type="entry name" value="T2SS/T4SS_dom"/>
</dbReference>
<dbReference type="GO" id="GO:0016887">
    <property type="term" value="F:ATP hydrolysis activity"/>
    <property type="evidence" value="ECO:0007669"/>
    <property type="project" value="InterPro"/>
</dbReference>
<evidence type="ECO:0000313" key="4">
    <source>
        <dbReference type="Proteomes" id="UP000063234"/>
    </source>
</evidence>
<dbReference type="InterPro" id="IPR003593">
    <property type="entry name" value="AAA+_ATPase"/>
</dbReference>
<dbReference type="RefSeq" id="WP_068550398.1">
    <property type="nucleotide sequence ID" value="NZ_AP013035.1"/>
</dbReference>
<dbReference type="Pfam" id="PF00437">
    <property type="entry name" value="T2SSE"/>
    <property type="match status" value="1"/>
</dbReference>
<dbReference type="OrthoDB" id="9765501at2"/>
<dbReference type="PATRIC" id="fig|1298851.3.peg.1613"/>
<protein>
    <submittedName>
        <fullName evidence="3">Twitching motility protein PilT</fullName>
    </submittedName>
</protein>
<dbReference type="Gene3D" id="3.30.450.90">
    <property type="match status" value="1"/>
</dbReference>
<reference evidence="4" key="1">
    <citation type="journal article" date="2018" name="Science">
        <title>A primordial and reversible TCA cycle in a facultatively chemolithoautotrophic thermophile.</title>
        <authorList>
            <person name="Nunoura T."/>
            <person name="Chikaraishi Y."/>
            <person name="Izaki R."/>
            <person name="Suwa T."/>
            <person name="Sato T."/>
            <person name="Harada T."/>
            <person name="Mori K."/>
            <person name="Kato Y."/>
            <person name="Miyazaki M."/>
            <person name="Shimamura S."/>
            <person name="Yanagawa K."/>
            <person name="Shuto A."/>
            <person name="Ohkouchi N."/>
            <person name="Fujita N."/>
            <person name="Takaki Y."/>
            <person name="Atomi H."/>
            <person name="Takai K."/>
        </authorList>
    </citation>
    <scope>NUCLEOTIDE SEQUENCE [LARGE SCALE GENOMIC DNA]</scope>
    <source>
        <strain evidence="4">DSM 17441 / JCM 13301 / NBRC 103674 / ABI70S6</strain>
    </source>
</reference>
<gene>
    <name evidence="3" type="ORF">TST_1540</name>
</gene>
<dbReference type="InterPro" id="IPR027417">
    <property type="entry name" value="P-loop_NTPase"/>
</dbReference>
<dbReference type="PANTHER" id="PTHR30486:SF12">
    <property type="entry name" value="TYPE IV PILUS ATPASE PILU"/>
    <property type="match status" value="1"/>
</dbReference>
<dbReference type="InterPro" id="IPR006321">
    <property type="entry name" value="PilT/PilU"/>
</dbReference>
<dbReference type="GO" id="GO:0005524">
    <property type="term" value="F:ATP binding"/>
    <property type="evidence" value="ECO:0007669"/>
    <property type="project" value="InterPro"/>
</dbReference>
<evidence type="ECO:0000259" key="2">
    <source>
        <dbReference type="PROSITE" id="PS00662"/>
    </source>
</evidence>
<organism evidence="3 4">
    <name type="scientific">Thermosulfidibacter takaii (strain DSM 17441 / JCM 13301 / NBRC 103674 / ABI70S6)</name>
    <dbReference type="NCBI Taxonomy" id="1298851"/>
    <lineage>
        <taxon>Bacteria</taxon>
        <taxon>Pseudomonadati</taxon>
        <taxon>Thermosulfidibacterota</taxon>
        <taxon>Thermosulfidibacteria</taxon>
        <taxon>Thermosulfidibacterales</taxon>
        <taxon>Thermosulfidibacteraceae</taxon>
    </lineage>
</organism>
<dbReference type="Proteomes" id="UP000063234">
    <property type="component" value="Chromosome"/>
</dbReference>
<dbReference type="SMART" id="SM00382">
    <property type="entry name" value="AAA"/>
    <property type="match status" value="1"/>
</dbReference>
<sequence>MQLVELLSIAEKAVKLRASDIHLRVNQRPIFRIDGELVVQEDFEVFDLNKLKNLVENILPENKKRDLEKQGSADFALSLSGIGRFRVNLFLQRGSYALAMRYVPFDVPDFEELNLPPVVKKLADQERRGLILVTGVTGSGKSTTLASMLKHIARTRAVNIITIEDPIEYLISDDKAIVSQRELGNDFFNFAHALRAALRQDPDVIMVGEMRDLETIRTALLAAETGHLVLSTLHTLDAKETINRIITAYPPHEHESVRVQLASVLRATISQRLLPKVGGGRVPACEVMINTPAIRECILNPEKFSEIPALIEKGKEAYGTQTFDQSLHDLYKRGLITYEDALANATNRDDFELRIKGIMGTAEMISQEMNM</sequence>
<accession>A0A0S3QVG8</accession>
<dbReference type="AlphaFoldDB" id="A0A0S3QVG8"/>
<dbReference type="InterPro" id="IPR050921">
    <property type="entry name" value="T4SS_GSP_E_ATPase"/>
</dbReference>
<feature type="domain" description="Bacterial type II secretion system protein E" evidence="2">
    <location>
        <begin position="198"/>
        <end position="212"/>
    </location>
</feature>
<dbReference type="EMBL" id="AP013035">
    <property type="protein sequence ID" value="BAT72326.1"/>
    <property type="molecule type" value="Genomic_DNA"/>
</dbReference>
<dbReference type="PANTHER" id="PTHR30486">
    <property type="entry name" value="TWITCHING MOTILITY PROTEIN PILT"/>
    <property type="match status" value="1"/>
</dbReference>
<comment type="similarity">
    <text evidence="1">Belongs to the GSP E family.</text>
</comment>
<dbReference type="NCBIfam" id="TIGR01420">
    <property type="entry name" value="pilT_fam"/>
    <property type="match status" value="1"/>
</dbReference>
<dbReference type="CDD" id="cd01131">
    <property type="entry name" value="PilT"/>
    <property type="match status" value="1"/>
</dbReference>
<dbReference type="SUPFAM" id="SSF52540">
    <property type="entry name" value="P-loop containing nucleoside triphosphate hydrolases"/>
    <property type="match status" value="1"/>
</dbReference>
<evidence type="ECO:0000256" key="1">
    <source>
        <dbReference type="ARBA" id="ARBA00006611"/>
    </source>
</evidence>
<dbReference type="STRING" id="1298851.TST_1540"/>
<proteinExistence type="inferred from homology"/>
<name>A0A0S3QVG8_THET7</name>
<dbReference type="PROSITE" id="PS00662">
    <property type="entry name" value="T2SP_E"/>
    <property type="match status" value="1"/>
</dbReference>
<evidence type="ECO:0000313" key="3">
    <source>
        <dbReference type="EMBL" id="BAT72326.1"/>
    </source>
</evidence>
<dbReference type="KEGG" id="ttk:TST_1540"/>
<dbReference type="Gene3D" id="3.40.50.300">
    <property type="entry name" value="P-loop containing nucleotide triphosphate hydrolases"/>
    <property type="match status" value="1"/>
</dbReference>
<keyword evidence="4" id="KW-1185">Reference proteome</keyword>